<keyword evidence="3" id="KW-1185">Reference proteome</keyword>
<dbReference type="GO" id="GO:0004722">
    <property type="term" value="F:protein serine/threonine phosphatase activity"/>
    <property type="evidence" value="ECO:0007669"/>
    <property type="project" value="UniProtKB-EC"/>
</dbReference>
<dbReference type="Proteomes" id="UP001597237">
    <property type="component" value="Unassembled WGS sequence"/>
</dbReference>
<dbReference type="InterPro" id="IPR015655">
    <property type="entry name" value="PP2C"/>
</dbReference>
<name>A0ABW4MW55_9CAUL</name>
<dbReference type="InterPro" id="IPR036457">
    <property type="entry name" value="PPM-type-like_dom_sf"/>
</dbReference>
<evidence type="ECO:0000313" key="2">
    <source>
        <dbReference type="EMBL" id="MFD1781924.1"/>
    </source>
</evidence>
<feature type="domain" description="PPM-type phosphatase" evidence="1">
    <location>
        <begin position="13"/>
        <end position="250"/>
    </location>
</feature>
<dbReference type="CDD" id="cd00143">
    <property type="entry name" value="PP2Cc"/>
    <property type="match status" value="1"/>
</dbReference>
<dbReference type="EC" id="3.1.3.16" evidence="2"/>
<dbReference type="Pfam" id="PF00481">
    <property type="entry name" value="PP2C"/>
    <property type="match status" value="1"/>
</dbReference>
<dbReference type="SMART" id="SM00331">
    <property type="entry name" value="PP2C_SIG"/>
    <property type="match status" value="1"/>
</dbReference>
<proteinExistence type="predicted"/>
<dbReference type="PROSITE" id="PS51746">
    <property type="entry name" value="PPM_2"/>
    <property type="match status" value="1"/>
</dbReference>
<sequence>MIRRLASRAEAARALLLSSAGRTHEGCVRRLNEDAFIEAPHLGLWAVADGMGGHEAGEVASGRVVDALAALPAPASGFGFVRDVSEALQAANAELIAYAAGRHTDVVGSTVVALLAVDGHYACLWAGDSRGYLWREGALCPLTRDHSLVQELVDSGALTPAEARTSRRGNVITRAVGVDPVLELAMAQGPMALGDVFLLCSDGLTGVLEDGEIADLLATAPGLDAAAEGLVAAALERGAPDNVTVVLVRAEAG</sequence>
<evidence type="ECO:0000313" key="3">
    <source>
        <dbReference type="Proteomes" id="UP001597237"/>
    </source>
</evidence>
<protein>
    <submittedName>
        <fullName evidence="2">PP2C family protein-serine/threonine phosphatase</fullName>
        <ecNumber evidence="2">3.1.3.16</ecNumber>
    </submittedName>
</protein>
<dbReference type="InterPro" id="IPR001932">
    <property type="entry name" value="PPM-type_phosphatase-like_dom"/>
</dbReference>
<dbReference type="RefSeq" id="WP_377281243.1">
    <property type="nucleotide sequence ID" value="NZ_JBHRSI010000003.1"/>
</dbReference>
<dbReference type="SUPFAM" id="SSF81606">
    <property type="entry name" value="PP2C-like"/>
    <property type="match status" value="1"/>
</dbReference>
<dbReference type="SMART" id="SM00332">
    <property type="entry name" value="PP2Cc"/>
    <property type="match status" value="1"/>
</dbReference>
<comment type="caution">
    <text evidence="2">The sequence shown here is derived from an EMBL/GenBank/DDBJ whole genome shotgun (WGS) entry which is preliminary data.</text>
</comment>
<gene>
    <name evidence="2" type="ORF">ACFSC0_00825</name>
</gene>
<organism evidence="2 3">
    <name type="scientific">Phenylobacterium terrae</name>
    <dbReference type="NCBI Taxonomy" id="2665495"/>
    <lineage>
        <taxon>Bacteria</taxon>
        <taxon>Pseudomonadati</taxon>
        <taxon>Pseudomonadota</taxon>
        <taxon>Alphaproteobacteria</taxon>
        <taxon>Caulobacterales</taxon>
        <taxon>Caulobacteraceae</taxon>
        <taxon>Phenylobacterium</taxon>
    </lineage>
</organism>
<accession>A0ABW4MW55</accession>
<dbReference type="EMBL" id="JBHUEY010000001">
    <property type="protein sequence ID" value="MFD1781924.1"/>
    <property type="molecule type" value="Genomic_DNA"/>
</dbReference>
<reference evidence="3" key="1">
    <citation type="journal article" date="2019" name="Int. J. Syst. Evol. Microbiol.">
        <title>The Global Catalogue of Microorganisms (GCM) 10K type strain sequencing project: providing services to taxonomists for standard genome sequencing and annotation.</title>
        <authorList>
            <consortium name="The Broad Institute Genomics Platform"/>
            <consortium name="The Broad Institute Genome Sequencing Center for Infectious Disease"/>
            <person name="Wu L."/>
            <person name="Ma J."/>
        </authorList>
    </citation>
    <scope>NUCLEOTIDE SEQUENCE [LARGE SCALE GENOMIC DNA]</scope>
    <source>
        <strain evidence="3">DFY28</strain>
    </source>
</reference>
<dbReference type="Gene3D" id="3.60.40.10">
    <property type="entry name" value="PPM-type phosphatase domain"/>
    <property type="match status" value="1"/>
</dbReference>
<evidence type="ECO:0000259" key="1">
    <source>
        <dbReference type="PROSITE" id="PS51746"/>
    </source>
</evidence>
<keyword evidence="2" id="KW-0378">Hydrolase</keyword>
<dbReference type="PANTHER" id="PTHR47992">
    <property type="entry name" value="PROTEIN PHOSPHATASE"/>
    <property type="match status" value="1"/>
</dbReference>